<keyword evidence="2 3" id="KW-0802">TPR repeat</keyword>
<dbReference type="InterPro" id="IPR011990">
    <property type="entry name" value="TPR-like_helical_dom_sf"/>
</dbReference>
<evidence type="ECO:0000256" key="1">
    <source>
        <dbReference type="ARBA" id="ARBA00022737"/>
    </source>
</evidence>
<evidence type="ECO:0000313" key="5">
    <source>
        <dbReference type="EMBL" id="MBT0653307.1"/>
    </source>
</evidence>
<feature type="repeat" description="TPR" evidence="3">
    <location>
        <begin position="27"/>
        <end position="60"/>
    </location>
</feature>
<keyword evidence="4" id="KW-0732">Signal</keyword>
<dbReference type="SUPFAM" id="SSF48452">
    <property type="entry name" value="TPR-like"/>
    <property type="match status" value="1"/>
</dbReference>
<feature type="repeat" description="TPR" evidence="3">
    <location>
        <begin position="61"/>
        <end position="94"/>
    </location>
</feature>
<sequence length="140" mass="15453">MVHFRMVAVMGSFCCMTGLAAAAGGDFKEPYRRGVEFNKKGEYAQAIEQYTRAIALKKDSAELYFVRGRAYRQNSQYDQAIADLGKAVALKPAYGEAYNSRGVAFIGKGDKEKARADFKKACDLGDKDGCDNLAKLKEKK</sequence>
<feature type="chain" id="PRO_5045561444" evidence="4">
    <location>
        <begin position="23"/>
        <end position="140"/>
    </location>
</feature>
<comment type="caution">
    <text evidence="5">The sequence shown here is derived from an EMBL/GenBank/DDBJ whole genome shotgun (WGS) entry which is preliminary data.</text>
</comment>
<dbReference type="Proteomes" id="UP000756860">
    <property type="component" value="Unassembled WGS sequence"/>
</dbReference>
<evidence type="ECO:0000256" key="4">
    <source>
        <dbReference type="SAM" id="SignalP"/>
    </source>
</evidence>
<dbReference type="Pfam" id="PF13432">
    <property type="entry name" value="TPR_16"/>
    <property type="match status" value="1"/>
</dbReference>
<proteinExistence type="predicted"/>
<evidence type="ECO:0000256" key="3">
    <source>
        <dbReference type="PROSITE-ProRule" id="PRU00339"/>
    </source>
</evidence>
<evidence type="ECO:0000313" key="6">
    <source>
        <dbReference type="Proteomes" id="UP000756860"/>
    </source>
</evidence>
<dbReference type="PANTHER" id="PTHR44858">
    <property type="entry name" value="TETRATRICOPEPTIDE REPEAT PROTEIN 6"/>
    <property type="match status" value="1"/>
</dbReference>
<dbReference type="SMART" id="SM00028">
    <property type="entry name" value="TPR"/>
    <property type="match status" value="3"/>
</dbReference>
<name>A0ABS5SGZ0_9BACT</name>
<keyword evidence="6" id="KW-1185">Reference proteome</keyword>
<organism evidence="5 6">
    <name type="scientific">Geomobilimonas luticola</name>
    <dbReference type="NCBI Taxonomy" id="1114878"/>
    <lineage>
        <taxon>Bacteria</taxon>
        <taxon>Pseudomonadati</taxon>
        <taxon>Thermodesulfobacteriota</taxon>
        <taxon>Desulfuromonadia</taxon>
        <taxon>Geobacterales</taxon>
        <taxon>Geobacteraceae</taxon>
        <taxon>Geomobilimonas</taxon>
    </lineage>
</organism>
<dbReference type="InterPro" id="IPR050498">
    <property type="entry name" value="Ycf3"/>
</dbReference>
<dbReference type="EMBL" id="JAHCVK010000003">
    <property type="protein sequence ID" value="MBT0653307.1"/>
    <property type="molecule type" value="Genomic_DNA"/>
</dbReference>
<gene>
    <name evidence="5" type="ORF">KI810_09585</name>
</gene>
<reference evidence="5 6" key="1">
    <citation type="submission" date="2021-05" db="EMBL/GenBank/DDBJ databases">
        <title>The draft genome of Geobacter luticola JCM 17780.</title>
        <authorList>
            <person name="Xu Z."/>
            <person name="Masuda Y."/>
            <person name="Itoh H."/>
            <person name="Senoo K."/>
        </authorList>
    </citation>
    <scope>NUCLEOTIDE SEQUENCE [LARGE SCALE GENOMIC DNA]</scope>
    <source>
        <strain evidence="5 6">JCM 17780</strain>
    </source>
</reference>
<dbReference type="Pfam" id="PF13181">
    <property type="entry name" value="TPR_8"/>
    <property type="match status" value="1"/>
</dbReference>
<feature type="repeat" description="TPR" evidence="3">
    <location>
        <begin position="95"/>
        <end position="128"/>
    </location>
</feature>
<accession>A0ABS5SGZ0</accession>
<dbReference type="PROSITE" id="PS50005">
    <property type="entry name" value="TPR"/>
    <property type="match status" value="3"/>
</dbReference>
<protein>
    <submittedName>
        <fullName evidence="5">Tetratricopeptide repeat protein</fullName>
    </submittedName>
</protein>
<feature type="signal peptide" evidence="4">
    <location>
        <begin position="1"/>
        <end position="22"/>
    </location>
</feature>
<evidence type="ECO:0000256" key="2">
    <source>
        <dbReference type="ARBA" id="ARBA00022803"/>
    </source>
</evidence>
<dbReference type="RefSeq" id="WP_214175310.1">
    <property type="nucleotide sequence ID" value="NZ_JAHCVK010000003.1"/>
</dbReference>
<keyword evidence="1" id="KW-0677">Repeat</keyword>
<dbReference type="Gene3D" id="1.25.40.10">
    <property type="entry name" value="Tetratricopeptide repeat domain"/>
    <property type="match status" value="1"/>
</dbReference>
<dbReference type="PANTHER" id="PTHR44858:SF1">
    <property type="entry name" value="UDP-N-ACETYLGLUCOSAMINE--PEPTIDE N-ACETYLGLUCOSAMINYLTRANSFERASE SPINDLY-RELATED"/>
    <property type="match status" value="1"/>
</dbReference>
<dbReference type="InterPro" id="IPR019734">
    <property type="entry name" value="TPR_rpt"/>
</dbReference>